<dbReference type="AlphaFoldDB" id="A0A544TPT9"/>
<dbReference type="SUPFAM" id="SSF52833">
    <property type="entry name" value="Thioredoxin-like"/>
    <property type="match status" value="1"/>
</dbReference>
<evidence type="ECO:0000313" key="2">
    <source>
        <dbReference type="EMBL" id="TQR19471.1"/>
    </source>
</evidence>
<dbReference type="InterPro" id="IPR013766">
    <property type="entry name" value="Thioredoxin_domain"/>
</dbReference>
<accession>A0A544TPT9</accession>
<evidence type="ECO:0000313" key="3">
    <source>
        <dbReference type="Proteomes" id="UP000316626"/>
    </source>
</evidence>
<proteinExistence type="predicted"/>
<gene>
    <name evidence="2" type="ORF">FG384_12555</name>
</gene>
<dbReference type="Proteomes" id="UP000316626">
    <property type="component" value="Unassembled WGS sequence"/>
</dbReference>
<dbReference type="EMBL" id="VDGI01000013">
    <property type="protein sequence ID" value="TQR19471.1"/>
    <property type="molecule type" value="Genomic_DNA"/>
</dbReference>
<dbReference type="InterPro" id="IPR036249">
    <property type="entry name" value="Thioredoxin-like_sf"/>
</dbReference>
<reference evidence="2 3" key="1">
    <citation type="submission" date="2019-06" db="EMBL/GenBank/DDBJ databases">
        <title>Psychrobacillus vulpis sp. nov., a new species isolated from feces of a red fox that inhabits in The Tablas de Daimiel Natural Park, Albacete, Spain.</title>
        <authorList>
            <person name="Rodriguez M."/>
            <person name="Reina J.C."/>
            <person name="Bejar V."/>
            <person name="Llamas I."/>
        </authorList>
    </citation>
    <scope>NUCLEOTIDE SEQUENCE [LARGE SCALE GENOMIC DNA]</scope>
    <source>
        <strain evidence="2 3">Z8</strain>
    </source>
</reference>
<feature type="domain" description="Thioredoxin" evidence="1">
    <location>
        <begin position="12"/>
        <end position="98"/>
    </location>
</feature>
<comment type="caution">
    <text evidence="2">The sequence shown here is derived from an EMBL/GenBank/DDBJ whole genome shotgun (WGS) entry which is preliminary data.</text>
</comment>
<dbReference type="CDD" id="cd02947">
    <property type="entry name" value="TRX_family"/>
    <property type="match status" value="1"/>
</dbReference>
<dbReference type="RefSeq" id="WP_142642949.1">
    <property type="nucleotide sequence ID" value="NZ_VDGI01000013.1"/>
</dbReference>
<keyword evidence="3" id="KW-1185">Reference proteome</keyword>
<name>A0A544TPT9_9BACI</name>
<dbReference type="OrthoDB" id="411356at2"/>
<sequence length="109" mass="12559">MIKITNYADWLQVSEKEQSLLLFVKTTNCSVCEGLYPKMQELQVETSIPFYMVNASDVKEMAGQLSLFTAPVVLFWRNNKEYARFARFISLGDIRNVLKELDDMGNSHV</sequence>
<evidence type="ECO:0000259" key="1">
    <source>
        <dbReference type="Pfam" id="PF00085"/>
    </source>
</evidence>
<organism evidence="2 3">
    <name type="scientific">Psychrobacillus vulpis</name>
    <dbReference type="NCBI Taxonomy" id="2325572"/>
    <lineage>
        <taxon>Bacteria</taxon>
        <taxon>Bacillati</taxon>
        <taxon>Bacillota</taxon>
        <taxon>Bacilli</taxon>
        <taxon>Bacillales</taxon>
        <taxon>Bacillaceae</taxon>
        <taxon>Psychrobacillus</taxon>
    </lineage>
</organism>
<dbReference type="Pfam" id="PF00085">
    <property type="entry name" value="Thioredoxin"/>
    <property type="match status" value="1"/>
</dbReference>
<dbReference type="Gene3D" id="3.40.30.10">
    <property type="entry name" value="Glutaredoxin"/>
    <property type="match status" value="1"/>
</dbReference>
<protein>
    <submittedName>
        <fullName evidence="2">Thioredoxin family protein</fullName>
    </submittedName>
</protein>